<dbReference type="Proteomes" id="UP000503462">
    <property type="component" value="Chromosome 5"/>
</dbReference>
<dbReference type="SUPFAM" id="SSF50978">
    <property type="entry name" value="WD40 repeat-like"/>
    <property type="match status" value="1"/>
</dbReference>
<organism evidence="1 2">
    <name type="scientific">Peltaster fructicola</name>
    <dbReference type="NCBI Taxonomy" id="286661"/>
    <lineage>
        <taxon>Eukaryota</taxon>
        <taxon>Fungi</taxon>
        <taxon>Dikarya</taxon>
        <taxon>Ascomycota</taxon>
        <taxon>Pezizomycotina</taxon>
        <taxon>Dothideomycetes</taxon>
        <taxon>Dothideomycetes incertae sedis</taxon>
        <taxon>Peltaster</taxon>
    </lineage>
</organism>
<dbReference type="InterPro" id="IPR036322">
    <property type="entry name" value="WD40_repeat_dom_sf"/>
</dbReference>
<reference evidence="1 2" key="1">
    <citation type="journal article" date="2016" name="Sci. Rep.">
        <title>Peltaster fructicola genome reveals evolution from an invasive phytopathogen to an ectophytic parasite.</title>
        <authorList>
            <person name="Xu C."/>
            <person name="Chen H."/>
            <person name="Gleason M.L."/>
            <person name="Xu J.R."/>
            <person name="Liu H."/>
            <person name="Zhang R."/>
            <person name="Sun G."/>
        </authorList>
    </citation>
    <scope>NUCLEOTIDE SEQUENCE [LARGE SCALE GENOMIC DNA]</scope>
    <source>
        <strain evidence="1 2">LNHT1506</strain>
    </source>
</reference>
<name>A0A6H0Y4R1_9PEZI</name>
<protein>
    <submittedName>
        <fullName evidence="1">Uncharacterized protein</fullName>
    </submittedName>
</protein>
<accession>A0A6H0Y4R1</accession>
<dbReference type="OrthoDB" id="5591786at2759"/>
<evidence type="ECO:0000313" key="1">
    <source>
        <dbReference type="EMBL" id="QIX01829.1"/>
    </source>
</evidence>
<dbReference type="AlphaFoldDB" id="A0A6H0Y4R1"/>
<gene>
    <name evidence="1" type="ORF">AMS68_007346</name>
</gene>
<dbReference type="EMBL" id="CP051143">
    <property type="protein sequence ID" value="QIX01829.1"/>
    <property type="molecule type" value="Genomic_DNA"/>
</dbReference>
<evidence type="ECO:0000313" key="2">
    <source>
        <dbReference type="Proteomes" id="UP000503462"/>
    </source>
</evidence>
<keyword evidence="2" id="KW-1185">Reference proteome</keyword>
<proteinExistence type="predicted"/>
<sequence>MKRSLEIITTGVQSFTQRFPGKRRRLDESVPQCAPWRCNLTGLSQRHNLYFVAYGAEIFVYRPQFPSQALSEPVLVIPCREEGPRLGYLDLRQPDCINNLLVAFLGKEEVVATVRDNGDVETVLIRHVLQAIQARAGKSLHNLADEVRPSFQGNVGISAWGLAIHSQARIIAVSSNNHRITIFKFALVASARRMDVIEQLINGEANIPSIAFCNTGDDPRARWLLTTDINGVCRAIDLHKSLPVQSFRFGRQIEGIYGGGYDRLNAGWSIMFLDQRSFCKAPTLHDAIGTLELPDARDNPTIWDLSKTVRGLLNHSNAFVHYQTTGKPQRESRHPPDSDEADVDLEIYEEVAVVDEELEEAHTDVPEMVDDFDEDDEGTEDTISATAFYGGERVCANFPRFQKSVPMCDDLPCPILHASVRNIYLLQPTQSAHWRPPFLGIAAPLKQSIEVQHHTLNMFDRLNMSVYIAALGVVVIASQKGRAIVLALTKLDGSAQYPAELASLGSKTNYTMRIDAVLPFDSQEKLNQRPFSPLHGIAASPLQGTEDLSDEKKRWRLLLMYQDQSVLSYEIARQAVVQDMVIV</sequence>